<dbReference type="GO" id="GO:0046872">
    <property type="term" value="F:metal ion binding"/>
    <property type="evidence" value="ECO:0007669"/>
    <property type="project" value="UniProtKB-KW"/>
</dbReference>
<dbReference type="Pfam" id="PF03747">
    <property type="entry name" value="ADP_ribosyl_GH"/>
    <property type="match status" value="1"/>
</dbReference>
<reference evidence="4 5" key="1">
    <citation type="submission" date="2019-01" db="EMBL/GenBank/DDBJ databases">
        <title>Draft genome sequences of Macrococcus caseolyticus, Macrococcus canis, Macrococcus bohemicus and Macrococcus goetzii.</title>
        <authorList>
            <person name="Mazhar S."/>
            <person name="Altermann E."/>
            <person name="Hill C."/>
            <person name="Mcauliffe O."/>
        </authorList>
    </citation>
    <scope>NUCLEOTIDE SEQUENCE [LARGE SCALE GENOMIC DNA]</scope>
    <source>
        <strain evidence="4 5">DPC7162</strain>
    </source>
</reference>
<comment type="similarity">
    <text evidence="1">Belongs to the ADP-ribosylglycohydrolase family.</text>
</comment>
<feature type="binding site" evidence="3">
    <location>
        <position position="247"/>
    </location>
    <ligand>
        <name>Mg(2+)</name>
        <dbReference type="ChEBI" id="CHEBI:18420"/>
        <label>1</label>
    </ligand>
</feature>
<keyword evidence="2 4" id="KW-0378">Hydrolase</keyword>
<keyword evidence="3" id="KW-0479">Metal-binding</keyword>
<feature type="binding site" evidence="3">
    <location>
        <position position="249"/>
    </location>
    <ligand>
        <name>Mg(2+)</name>
        <dbReference type="ChEBI" id="CHEBI:18420"/>
        <label>1</label>
    </ligand>
</feature>
<proteinExistence type="inferred from homology"/>
<dbReference type="InterPro" id="IPR036705">
    <property type="entry name" value="Ribosyl_crysJ1_sf"/>
</dbReference>
<feature type="binding site" evidence="3">
    <location>
        <position position="42"/>
    </location>
    <ligand>
        <name>Mg(2+)</name>
        <dbReference type="ChEBI" id="CHEBI:18420"/>
        <label>1</label>
    </ligand>
</feature>
<dbReference type="Gene3D" id="1.10.4080.10">
    <property type="entry name" value="ADP-ribosylation/Crystallin J1"/>
    <property type="match status" value="1"/>
</dbReference>
<feature type="binding site" evidence="3">
    <location>
        <position position="250"/>
    </location>
    <ligand>
        <name>Mg(2+)</name>
        <dbReference type="ChEBI" id="CHEBI:18420"/>
        <label>1</label>
    </ligand>
</feature>
<name>A0A4R6C5P2_9STAP</name>
<comment type="caution">
    <text evidence="4">The sequence shown here is derived from an EMBL/GenBank/DDBJ whole genome shotgun (WGS) entry which is preliminary data.</text>
</comment>
<organism evidence="4 5">
    <name type="scientific">Macrococcoides canis</name>
    <dbReference type="NCBI Taxonomy" id="1855823"/>
    <lineage>
        <taxon>Bacteria</taxon>
        <taxon>Bacillati</taxon>
        <taxon>Bacillota</taxon>
        <taxon>Bacilli</taxon>
        <taxon>Bacillales</taxon>
        <taxon>Staphylococcaceae</taxon>
        <taxon>Macrococcoides</taxon>
    </lineage>
</organism>
<evidence type="ECO:0000313" key="5">
    <source>
        <dbReference type="Proteomes" id="UP000294865"/>
    </source>
</evidence>
<dbReference type="SUPFAM" id="SSF101478">
    <property type="entry name" value="ADP-ribosylglycohydrolase"/>
    <property type="match status" value="1"/>
</dbReference>
<evidence type="ECO:0000256" key="3">
    <source>
        <dbReference type="PIRSR" id="PIRSR605502-1"/>
    </source>
</evidence>
<feature type="binding site" evidence="3">
    <location>
        <position position="44"/>
    </location>
    <ligand>
        <name>Mg(2+)</name>
        <dbReference type="ChEBI" id="CHEBI:18420"/>
        <label>1</label>
    </ligand>
</feature>
<keyword evidence="3" id="KW-0460">Magnesium</keyword>
<dbReference type="InterPro" id="IPR050792">
    <property type="entry name" value="ADP-ribosylglycohydrolase"/>
</dbReference>
<gene>
    <name evidence="4" type="ORF">ETI04_04725</name>
</gene>
<protein>
    <submittedName>
        <fullName evidence="4">ADP-ribosylglycohydrolase family protein</fullName>
    </submittedName>
</protein>
<dbReference type="Proteomes" id="UP000294865">
    <property type="component" value="Unassembled WGS sequence"/>
</dbReference>
<sequence length="294" mass="33219">MIYGFIVGDALGVPVEFKPWGTFEVKDMIGYRTYDLPPGTWSDDSSLLLCTMEHMNENSTLDDLMQKFADFDYRNYMTPFGETFDIGITTHEVCQNFEYLKCSATDCGLLGEYDNGNGSLMRIAPIVKLTLDLPLADKYKIVSVYSKLTHGHERSIMGCMIYILVLEALLSKVDKSELLNHVQIQLEELGMDYSAYNKIFNGLENLDVDEIKSTGYIVDTLEAVLYCYLIYETYLEGVFVAINLGNDTDTIGALTGALFGATLGYVPEIDTYKARLANLEKIESIIEWYCHNDR</sequence>
<evidence type="ECO:0000256" key="1">
    <source>
        <dbReference type="ARBA" id="ARBA00010702"/>
    </source>
</evidence>
<feature type="binding site" evidence="3">
    <location>
        <position position="43"/>
    </location>
    <ligand>
        <name>Mg(2+)</name>
        <dbReference type="ChEBI" id="CHEBI:18420"/>
        <label>1</label>
    </ligand>
</feature>
<evidence type="ECO:0000256" key="2">
    <source>
        <dbReference type="ARBA" id="ARBA00022801"/>
    </source>
</evidence>
<evidence type="ECO:0000313" key="4">
    <source>
        <dbReference type="EMBL" id="TDM17210.1"/>
    </source>
</evidence>
<dbReference type="PANTHER" id="PTHR16222:SF24">
    <property type="entry name" value="ADP-RIBOSYLHYDROLASE ARH3"/>
    <property type="match status" value="1"/>
</dbReference>
<dbReference type="InterPro" id="IPR005502">
    <property type="entry name" value="Ribosyl_crysJ1"/>
</dbReference>
<dbReference type="RefSeq" id="WP_133419371.1">
    <property type="nucleotide sequence ID" value="NZ_SDQG01000002.1"/>
</dbReference>
<dbReference type="AlphaFoldDB" id="A0A4R6C5P2"/>
<dbReference type="EMBL" id="SDQG01000002">
    <property type="protein sequence ID" value="TDM17210.1"/>
    <property type="molecule type" value="Genomic_DNA"/>
</dbReference>
<accession>A0A4R6C5P2</accession>
<dbReference type="GO" id="GO:0016787">
    <property type="term" value="F:hydrolase activity"/>
    <property type="evidence" value="ECO:0007669"/>
    <property type="project" value="UniProtKB-KW"/>
</dbReference>
<dbReference type="PANTHER" id="PTHR16222">
    <property type="entry name" value="ADP-RIBOSYLGLYCOHYDROLASE"/>
    <property type="match status" value="1"/>
</dbReference>
<comment type="cofactor">
    <cofactor evidence="3">
        <name>Mg(2+)</name>
        <dbReference type="ChEBI" id="CHEBI:18420"/>
    </cofactor>
    <text evidence="3">Binds 2 magnesium ions per subunit.</text>
</comment>